<evidence type="ECO:0000313" key="5">
    <source>
        <dbReference type="Proteomes" id="UP001303532"/>
    </source>
</evidence>
<feature type="domain" description="Glycosyl transferase family 1" evidence="2">
    <location>
        <begin position="205"/>
        <end position="371"/>
    </location>
</feature>
<dbReference type="InterPro" id="IPR028098">
    <property type="entry name" value="Glyco_trans_4-like_N"/>
</dbReference>
<protein>
    <submittedName>
        <fullName evidence="4">Glycosyltransferase</fullName>
        <ecNumber evidence="4">2.4.-.-</ecNumber>
    </submittedName>
</protein>
<dbReference type="Pfam" id="PF13439">
    <property type="entry name" value="Glyco_transf_4"/>
    <property type="match status" value="1"/>
</dbReference>
<sequence length="405" mass="44425">MEKKICFISDHGDPLAPLGSSQAGGQNNYVKQLALALEARGHSVDVFTHWSNAEAPQVEGFGNKCRVLRVQAGQKGFVEKNKLYHLLPAFYREMKLLQDFSQYDILHTHYWLSGLLGLQLTKDFDLPWVHTSHSLAAAKQMATGVKEPRRLKAEQMILSNADKVIATSLTEKALIQASVKLPSSIRVIPIGVDSLFTPAANPVPQPLTITFAGRLEKTKGIYTLLKAFKLLCNSELLKTPIRLQIIGGDSDQVDPIRNQALSAELRNAVKGIEEHVDFLGSLHQEELAAHFRNSLAVIVPSYYESFGMVAAEAQACGSPVIASKVGGLGDIVIHKRTGLQVDPKNIKDLASAIGFLAKRPDIAEQLGKQAASFAKKNFNWKVIAKKVDTLYEGVSYEVKDAYVSN</sequence>
<organism evidence="4 5">
    <name type="scientific">Sporosarcina jeotgali</name>
    <dbReference type="NCBI Taxonomy" id="3020056"/>
    <lineage>
        <taxon>Bacteria</taxon>
        <taxon>Bacillati</taxon>
        <taxon>Bacillota</taxon>
        <taxon>Bacilli</taxon>
        <taxon>Bacillales</taxon>
        <taxon>Caryophanaceae</taxon>
        <taxon>Sporosarcina</taxon>
    </lineage>
</organism>
<name>A0ABZ0KWL4_9BACL</name>
<dbReference type="InterPro" id="IPR001296">
    <property type="entry name" value="Glyco_trans_1"/>
</dbReference>
<dbReference type="Pfam" id="PF00534">
    <property type="entry name" value="Glycos_transf_1"/>
    <property type="match status" value="1"/>
</dbReference>
<dbReference type="PANTHER" id="PTHR46401">
    <property type="entry name" value="GLYCOSYLTRANSFERASE WBBK-RELATED"/>
    <property type="match status" value="1"/>
</dbReference>
<dbReference type="Proteomes" id="UP001303532">
    <property type="component" value="Chromosome"/>
</dbReference>
<dbReference type="EC" id="2.4.-.-" evidence="4"/>
<keyword evidence="5" id="KW-1185">Reference proteome</keyword>
<dbReference type="PANTHER" id="PTHR46401:SF2">
    <property type="entry name" value="GLYCOSYLTRANSFERASE WBBK-RELATED"/>
    <property type="match status" value="1"/>
</dbReference>
<accession>A0ABZ0KWL4</accession>
<dbReference type="SUPFAM" id="SSF53756">
    <property type="entry name" value="UDP-Glycosyltransferase/glycogen phosphorylase"/>
    <property type="match status" value="1"/>
</dbReference>
<feature type="domain" description="Glycosyltransferase subfamily 4-like N-terminal" evidence="3">
    <location>
        <begin position="24"/>
        <end position="193"/>
    </location>
</feature>
<evidence type="ECO:0000259" key="3">
    <source>
        <dbReference type="Pfam" id="PF13439"/>
    </source>
</evidence>
<evidence type="ECO:0000259" key="2">
    <source>
        <dbReference type="Pfam" id="PF00534"/>
    </source>
</evidence>
<dbReference type="Gene3D" id="3.40.50.2000">
    <property type="entry name" value="Glycogen Phosphorylase B"/>
    <property type="match status" value="2"/>
</dbReference>
<dbReference type="RefSeq" id="WP_323691430.1">
    <property type="nucleotide sequence ID" value="NZ_CP116341.1"/>
</dbReference>
<reference evidence="4 5" key="1">
    <citation type="submission" date="2023-01" db="EMBL/GenBank/DDBJ databases">
        <title>Sporosarcina sp. nov., isolated from Korean tranditional fermented seafood 'Jeotgal'.</title>
        <authorList>
            <person name="Yang A.-I."/>
        </authorList>
    </citation>
    <scope>NUCLEOTIDE SEQUENCE [LARGE SCALE GENOMIC DNA]</scope>
    <source>
        <strain evidence="4 5">B2O-1</strain>
    </source>
</reference>
<dbReference type="EMBL" id="CP116341">
    <property type="protein sequence ID" value="WOV83742.1"/>
    <property type="molecule type" value="Genomic_DNA"/>
</dbReference>
<keyword evidence="4" id="KW-0328">Glycosyltransferase</keyword>
<keyword evidence="1 4" id="KW-0808">Transferase</keyword>
<evidence type="ECO:0000256" key="1">
    <source>
        <dbReference type="ARBA" id="ARBA00022679"/>
    </source>
</evidence>
<proteinExistence type="predicted"/>
<evidence type="ECO:0000313" key="4">
    <source>
        <dbReference type="EMBL" id="WOV83742.1"/>
    </source>
</evidence>
<gene>
    <name evidence="4" type="ORF">PGH26_12785</name>
</gene>
<dbReference type="GO" id="GO:0016757">
    <property type="term" value="F:glycosyltransferase activity"/>
    <property type="evidence" value="ECO:0007669"/>
    <property type="project" value="UniProtKB-KW"/>
</dbReference>